<evidence type="ECO:0000256" key="5">
    <source>
        <dbReference type="ARBA" id="ARBA00022827"/>
    </source>
</evidence>
<dbReference type="PANTHER" id="PTHR43498:SF1">
    <property type="entry name" value="COB--COM HETERODISULFIDE REDUCTASE IRON-SULFUR SUBUNIT A"/>
    <property type="match status" value="1"/>
</dbReference>
<proteinExistence type="inferred from homology"/>
<evidence type="ECO:0000256" key="4">
    <source>
        <dbReference type="ARBA" id="ARBA00022723"/>
    </source>
</evidence>
<accession>A0A9D2IG75</accession>
<evidence type="ECO:0000313" key="11">
    <source>
        <dbReference type="Proteomes" id="UP000824024"/>
    </source>
</evidence>
<gene>
    <name evidence="10" type="ORF">IAA08_05675</name>
</gene>
<evidence type="ECO:0000256" key="6">
    <source>
        <dbReference type="ARBA" id="ARBA00023002"/>
    </source>
</evidence>
<keyword evidence="5" id="KW-0274">FAD</keyword>
<feature type="domain" description="4Fe-4S ferredoxin-type" evidence="9">
    <location>
        <begin position="281"/>
        <end position="315"/>
    </location>
</feature>
<evidence type="ECO:0000256" key="8">
    <source>
        <dbReference type="ARBA" id="ARBA00023014"/>
    </source>
</evidence>
<dbReference type="Gene3D" id="3.30.70.20">
    <property type="match status" value="3"/>
</dbReference>
<dbReference type="EMBL" id="DXCH01000160">
    <property type="protein sequence ID" value="HIZ07406.1"/>
    <property type="molecule type" value="Genomic_DNA"/>
</dbReference>
<protein>
    <submittedName>
        <fullName evidence="10">CoB--CoM heterodisulfide reductase iron-sulfur subunit A family protein</fullName>
    </submittedName>
</protein>
<dbReference type="GO" id="GO:0051539">
    <property type="term" value="F:4 iron, 4 sulfur cluster binding"/>
    <property type="evidence" value="ECO:0007669"/>
    <property type="project" value="UniProtKB-KW"/>
</dbReference>
<feature type="domain" description="4Fe-4S ferredoxin-type" evidence="9">
    <location>
        <begin position="616"/>
        <end position="645"/>
    </location>
</feature>
<dbReference type="GO" id="GO:0016491">
    <property type="term" value="F:oxidoreductase activity"/>
    <property type="evidence" value="ECO:0007669"/>
    <property type="project" value="UniProtKB-KW"/>
</dbReference>
<comment type="caution">
    <text evidence="10">The sequence shown here is derived from an EMBL/GenBank/DDBJ whole genome shotgun (WGS) entry which is preliminary data.</text>
</comment>
<dbReference type="InterPro" id="IPR036188">
    <property type="entry name" value="FAD/NAD-bd_sf"/>
</dbReference>
<dbReference type="SUPFAM" id="SSF51905">
    <property type="entry name" value="FAD/NAD(P)-binding domain"/>
    <property type="match status" value="1"/>
</dbReference>
<dbReference type="SUPFAM" id="SSF54862">
    <property type="entry name" value="4Fe-4S ferredoxins"/>
    <property type="match status" value="1"/>
</dbReference>
<sequence length="659" mass="72101">MSRIGVFVCHCGTNIAGTVDVARVAEAMKAEPGVVFATDYKYMCSEPGQQMVKDMIKEHKLDRIVICSCTPRMHENTFRKMLKDTDVNPYMLEIANIREQCSWVHTDKEKATEKAIALARMAVAKVGRDFPLFTSTIPIHKKALVIGGGIAGIQAALDIADAGYQVTLLEREPSIGGRMVMLDKTFPTLDCSACISTPKMVEVSAHPNIELRTSCELEDVSGYVGNFEVTIRQKARYVNHDICTGCGLCETKCPTKVISEFNQGMSERRAIYKSFAQAVPAKPVIDPDHCRKLQEGKCGVCQAVCPLKAINFEDKDTTFTDTYGAIIVSTGYQLIQWQDLYPEYGGGRFKDVISGLQFERLVNASGPTEGHILRPSDQTEPKDVVIVKCVGSRDPKKGKSYCSRACCMYAAKHAHQILEKIPDSNVYVFYMDVRTPGKGYEEFYDRTRKDGANYIRGRVAKIYKEGGRLICRGEDSLLGRQVTVEADLVILETAMVPADGIGEVVHKLGIAMDADGWVQEAHPKLRPVETQTAGVYLAGTCQGPKDIPDTVAQASAAAAKVCGLFSKSEMETSPMTSKVDQSKCCGCGHCEVCCPYKAITLVEIDDREGPKKIRRTVASVNSGLCQGCGCCAAACRTGAIDLLGFTNDQILREVDALCQ</sequence>
<dbReference type="Pfam" id="PF13484">
    <property type="entry name" value="Fer4_16"/>
    <property type="match status" value="1"/>
</dbReference>
<keyword evidence="8" id="KW-0411">Iron-sulfur</keyword>
<dbReference type="AlphaFoldDB" id="A0A9D2IG75"/>
<reference evidence="10" key="2">
    <citation type="submission" date="2021-04" db="EMBL/GenBank/DDBJ databases">
        <authorList>
            <person name="Gilroy R."/>
        </authorList>
    </citation>
    <scope>NUCLEOTIDE SEQUENCE</scope>
    <source>
        <strain evidence="10">CHK192-9172</strain>
    </source>
</reference>
<dbReference type="Pfam" id="PF12831">
    <property type="entry name" value="FAD_oxidored"/>
    <property type="match status" value="1"/>
</dbReference>
<dbReference type="Proteomes" id="UP000824024">
    <property type="component" value="Unassembled WGS sequence"/>
</dbReference>
<evidence type="ECO:0000313" key="10">
    <source>
        <dbReference type="EMBL" id="HIZ07406.1"/>
    </source>
</evidence>
<dbReference type="PROSITE" id="PS00198">
    <property type="entry name" value="4FE4S_FER_1"/>
    <property type="match status" value="1"/>
</dbReference>
<dbReference type="InterPro" id="IPR017900">
    <property type="entry name" value="4Fe4S_Fe_S_CS"/>
</dbReference>
<reference evidence="10" key="1">
    <citation type="journal article" date="2021" name="PeerJ">
        <title>Extensive microbial diversity within the chicken gut microbiome revealed by metagenomics and culture.</title>
        <authorList>
            <person name="Gilroy R."/>
            <person name="Ravi A."/>
            <person name="Getino M."/>
            <person name="Pursley I."/>
            <person name="Horton D.L."/>
            <person name="Alikhan N.F."/>
            <person name="Baker D."/>
            <person name="Gharbi K."/>
            <person name="Hall N."/>
            <person name="Watson M."/>
            <person name="Adriaenssens E.M."/>
            <person name="Foster-Nyarko E."/>
            <person name="Jarju S."/>
            <person name="Secka A."/>
            <person name="Antonio M."/>
            <person name="Oren A."/>
            <person name="Chaudhuri R.R."/>
            <person name="La Ragione R."/>
            <person name="Hildebrand F."/>
            <person name="Pallen M.J."/>
        </authorList>
    </citation>
    <scope>NUCLEOTIDE SEQUENCE</scope>
    <source>
        <strain evidence="10">CHK192-9172</strain>
    </source>
</reference>
<evidence type="ECO:0000256" key="1">
    <source>
        <dbReference type="ARBA" id="ARBA00001974"/>
    </source>
</evidence>
<feature type="domain" description="4Fe-4S ferredoxin-type" evidence="9">
    <location>
        <begin position="575"/>
        <end position="604"/>
    </location>
</feature>
<comment type="similarity">
    <text evidence="2">Belongs to the HdrA family.</text>
</comment>
<evidence type="ECO:0000256" key="3">
    <source>
        <dbReference type="ARBA" id="ARBA00022485"/>
    </source>
</evidence>
<organism evidence="10 11">
    <name type="scientific">Candidatus Eubacterium avistercoris</name>
    <dbReference type="NCBI Taxonomy" id="2838567"/>
    <lineage>
        <taxon>Bacteria</taxon>
        <taxon>Bacillati</taxon>
        <taxon>Bacillota</taxon>
        <taxon>Clostridia</taxon>
        <taxon>Eubacteriales</taxon>
        <taxon>Eubacteriaceae</taxon>
        <taxon>Eubacterium</taxon>
    </lineage>
</organism>
<keyword evidence="5" id="KW-0285">Flavoprotein</keyword>
<dbReference type="InterPro" id="IPR017896">
    <property type="entry name" value="4Fe4S_Fe-S-bd"/>
</dbReference>
<keyword evidence="3" id="KW-0004">4Fe-4S</keyword>
<keyword evidence="7" id="KW-0408">Iron</keyword>
<evidence type="ECO:0000256" key="7">
    <source>
        <dbReference type="ARBA" id="ARBA00023004"/>
    </source>
</evidence>
<keyword evidence="6" id="KW-0560">Oxidoreductase</keyword>
<name>A0A9D2IG75_9FIRM</name>
<dbReference type="Gene3D" id="3.50.50.60">
    <property type="entry name" value="FAD/NAD(P)-binding domain"/>
    <property type="match status" value="1"/>
</dbReference>
<comment type="cofactor">
    <cofactor evidence="1">
        <name>FAD</name>
        <dbReference type="ChEBI" id="CHEBI:57692"/>
    </cofactor>
</comment>
<dbReference type="PANTHER" id="PTHR43498">
    <property type="entry name" value="FERREDOXIN:COB-COM HETERODISULFIDE REDUCTASE SUBUNIT A"/>
    <property type="match status" value="1"/>
</dbReference>
<dbReference type="GO" id="GO:0046872">
    <property type="term" value="F:metal ion binding"/>
    <property type="evidence" value="ECO:0007669"/>
    <property type="project" value="UniProtKB-KW"/>
</dbReference>
<dbReference type="PROSITE" id="PS51379">
    <property type="entry name" value="4FE4S_FER_2"/>
    <property type="match status" value="4"/>
</dbReference>
<dbReference type="Gene3D" id="3.40.50.720">
    <property type="entry name" value="NAD(P)-binding Rossmann-like Domain"/>
    <property type="match status" value="1"/>
</dbReference>
<keyword evidence="4" id="KW-0479">Metal-binding</keyword>
<evidence type="ECO:0000256" key="2">
    <source>
        <dbReference type="ARBA" id="ARBA00006561"/>
    </source>
</evidence>
<evidence type="ECO:0000259" key="9">
    <source>
        <dbReference type="PROSITE" id="PS51379"/>
    </source>
</evidence>
<dbReference type="InterPro" id="IPR039650">
    <property type="entry name" value="HdrA-like"/>
</dbReference>
<feature type="domain" description="4Fe-4S ferredoxin-type" evidence="9">
    <location>
        <begin position="234"/>
        <end position="264"/>
    </location>
</feature>